<organism evidence="2">
    <name type="scientific">Anguilla anguilla</name>
    <name type="common">European freshwater eel</name>
    <name type="synonym">Muraena anguilla</name>
    <dbReference type="NCBI Taxonomy" id="7936"/>
    <lineage>
        <taxon>Eukaryota</taxon>
        <taxon>Metazoa</taxon>
        <taxon>Chordata</taxon>
        <taxon>Craniata</taxon>
        <taxon>Vertebrata</taxon>
        <taxon>Euteleostomi</taxon>
        <taxon>Actinopterygii</taxon>
        <taxon>Neopterygii</taxon>
        <taxon>Teleostei</taxon>
        <taxon>Anguilliformes</taxon>
        <taxon>Anguillidae</taxon>
        <taxon>Anguilla</taxon>
    </lineage>
</organism>
<dbReference type="AlphaFoldDB" id="A0A0E9RMP7"/>
<keyword evidence="1" id="KW-0812">Transmembrane</keyword>
<evidence type="ECO:0000256" key="1">
    <source>
        <dbReference type="SAM" id="Phobius"/>
    </source>
</evidence>
<protein>
    <submittedName>
        <fullName evidence="2">Uncharacterized protein</fullName>
    </submittedName>
</protein>
<reference evidence="2" key="2">
    <citation type="journal article" date="2015" name="Fish Shellfish Immunol.">
        <title>Early steps in the European eel (Anguilla anguilla)-Vibrio vulnificus interaction in the gills: Role of the RtxA13 toxin.</title>
        <authorList>
            <person name="Callol A."/>
            <person name="Pajuelo D."/>
            <person name="Ebbesson L."/>
            <person name="Teles M."/>
            <person name="MacKenzie S."/>
            <person name="Amaro C."/>
        </authorList>
    </citation>
    <scope>NUCLEOTIDE SEQUENCE</scope>
</reference>
<evidence type="ECO:0000313" key="2">
    <source>
        <dbReference type="EMBL" id="JAH30097.1"/>
    </source>
</evidence>
<name>A0A0E9RMP7_ANGAN</name>
<feature type="transmembrane region" description="Helical" evidence="1">
    <location>
        <begin position="6"/>
        <end position="27"/>
    </location>
</feature>
<sequence>MSINSTSVSALVFFLFVFFLAISLNFLQ</sequence>
<reference evidence="2" key="1">
    <citation type="submission" date="2014-11" db="EMBL/GenBank/DDBJ databases">
        <authorList>
            <person name="Amaro Gonzalez C."/>
        </authorList>
    </citation>
    <scope>NUCLEOTIDE SEQUENCE</scope>
</reference>
<dbReference type="EMBL" id="GBXM01078480">
    <property type="protein sequence ID" value="JAH30097.1"/>
    <property type="molecule type" value="Transcribed_RNA"/>
</dbReference>
<keyword evidence="1" id="KW-1133">Transmembrane helix</keyword>
<proteinExistence type="predicted"/>
<keyword evidence="1" id="KW-0472">Membrane</keyword>
<accession>A0A0E9RMP7</accession>